<feature type="region of interest" description="Disordered" evidence="1">
    <location>
        <begin position="1"/>
        <end position="26"/>
    </location>
</feature>
<evidence type="ECO:0000313" key="3">
    <source>
        <dbReference type="Proteomes" id="UP000828390"/>
    </source>
</evidence>
<organism evidence="2 3">
    <name type="scientific">Dreissena polymorpha</name>
    <name type="common">Zebra mussel</name>
    <name type="synonym">Mytilus polymorpha</name>
    <dbReference type="NCBI Taxonomy" id="45954"/>
    <lineage>
        <taxon>Eukaryota</taxon>
        <taxon>Metazoa</taxon>
        <taxon>Spiralia</taxon>
        <taxon>Lophotrochozoa</taxon>
        <taxon>Mollusca</taxon>
        <taxon>Bivalvia</taxon>
        <taxon>Autobranchia</taxon>
        <taxon>Heteroconchia</taxon>
        <taxon>Euheterodonta</taxon>
        <taxon>Imparidentia</taxon>
        <taxon>Neoheterodontei</taxon>
        <taxon>Myida</taxon>
        <taxon>Dreissenoidea</taxon>
        <taxon>Dreissenidae</taxon>
        <taxon>Dreissena</taxon>
    </lineage>
</organism>
<comment type="caution">
    <text evidence="2">The sequence shown here is derived from an EMBL/GenBank/DDBJ whole genome shotgun (WGS) entry which is preliminary data.</text>
</comment>
<evidence type="ECO:0000313" key="2">
    <source>
        <dbReference type="EMBL" id="KAH3789965.1"/>
    </source>
</evidence>
<keyword evidence="3" id="KW-1185">Reference proteome</keyword>
<evidence type="ECO:0000256" key="1">
    <source>
        <dbReference type="SAM" id="MobiDB-lite"/>
    </source>
</evidence>
<gene>
    <name evidence="2" type="ORF">DPMN_168157</name>
</gene>
<name>A0A9D4IWZ3_DREPO</name>
<sequence length="77" mass="8637">MLSLHYVPGDHGNHVSGHRGGNGMNARQHALPPVELLYGLTRFARSEDEYINALLFRKPKPLGQYPKRIFYNSSSTG</sequence>
<dbReference type="EMBL" id="JAIWYP010000008">
    <property type="protein sequence ID" value="KAH3789965.1"/>
    <property type="molecule type" value="Genomic_DNA"/>
</dbReference>
<protein>
    <submittedName>
        <fullName evidence="2">Uncharacterized protein</fullName>
    </submittedName>
</protein>
<proteinExistence type="predicted"/>
<dbReference type="AlphaFoldDB" id="A0A9D4IWZ3"/>
<dbReference type="Proteomes" id="UP000828390">
    <property type="component" value="Unassembled WGS sequence"/>
</dbReference>
<reference evidence="2" key="2">
    <citation type="submission" date="2020-11" db="EMBL/GenBank/DDBJ databases">
        <authorList>
            <person name="McCartney M.A."/>
            <person name="Auch B."/>
            <person name="Kono T."/>
            <person name="Mallez S."/>
            <person name="Becker A."/>
            <person name="Gohl D.M."/>
            <person name="Silverstein K.A.T."/>
            <person name="Koren S."/>
            <person name="Bechman K.B."/>
            <person name="Herman A."/>
            <person name="Abrahante J.E."/>
            <person name="Garbe J."/>
        </authorList>
    </citation>
    <scope>NUCLEOTIDE SEQUENCE</scope>
    <source>
        <strain evidence="2">Duluth1</strain>
        <tissue evidence="2">Whole animal</tissue>
    </source>
</reference>
<reference evidence="2" key="1">
    <citation type="journal article" date="2019" name="bioRxiv">
        <title>The Genome of the Zebra Mussel, Dreissena polymorpha: A Resource for Invasive Species Research.</title>
        <authorList>
            <person name="McCartney M.A."/>
            <person name="Auch B."/>
            <person name="Kono T."/>
            <person name="Mallez S."/>
            <person name="Zhang Y."/>
            <person name="Obille A."/>
            <person name="Becker A."/>
            <person name="Abrahante J.E."/>
            <person name="Garbe J."/>
            <person name="Badalamenti J.P."/>
            <person name="Herman A."/>
            <person name="Mangelson H."/>
            <person name="Liachko I."/>
            <person name="Sullivan S."/>
            <person name="Sone E.D."/>
            <person name="Koren S."/>
            <person name="Silverstein K.A.T."/>
            <person name="Beckman K.B."/>
            <person name="Gohl D.M."/>
        </authorList>
    </citation>
    <scope>NUCLEOTIDE SEQUENCE</scope>
    <source>
        <strain evidence="2">Duluth1</strain>
        <tissue evidence="2">Whole animal</tissue>
    </source>
</reference>
<accession>A0A9D4IWZ3</accession>